<dbReference type="RefSeq" id="WP_184710685.1">
    <property type="nucleotide sequence ID" value="NZ_JACHBG010000028.1"/>
</dbReference>
<proteinExistence type="predicted"/>
<comment type="caution">
    <text evidence="1">The sequence shown here is derived from an EMBL/GenBank/DDBJ whole genome shotgun (WGS) entry which is preliminary data.</text>
</comment>
<sequence>MINGLLSNIGIDVAQKCGLDTDAFLKNAAILHENIFFHKGIYGKLIGFDYSNASMAASWTNVGRENEGKLAQNRGFSSIFPDVREIWPTFERFNPFRNLQNEVRLNEKYGLSTRQMANEIVARTFGLTIEEVQAGKAGNTWENIPLIVAQDAACLREFKRYAPSAMGVFTEAHSVLLDKEAEAQVTPLEHTPLAVLLGQDENESVFPDFGAFSWDEIIELRRDPNVAAYRIKMGSLFATGNEWRQRQMNLSTLYMEELEQFSQRAKPRPRVSSFIALLGQIPTAGFPNPISIVGELWNLKEESDLARDFNWLYFVQRARRKREAN</sequence>
<dbReference type="Proteomes" id="UP000565576">
    <property type="component" value="Unassembled WGS sequence"/>
</dbReference>
<gene>
    <name evidence="1" type="ORF">GGD46_006196</name>
</gene>
<evidence type="ECO:0000313" key="2">
    <source>
        <dbReference type="Proteomes" id="UP000565576"/>
    </source>
</evidence>
<dbReference type="EMBL" id="JACHBG010000028">
    <property type="protein sequence ID" value="MBB6488873.1"/>
    <property type="molecule type" value="Genomic_DNA"/>
</dbReference>
<evidence type="ECO:0000313" key="1">
    <source>
        <dbReference type="EMBL" id="MBB6488873.1"/>
    </source>
</evidence>
<organism evidence="1 2">
    <name type="scientific">Rhizobium lusitanum</name>
    <dbReference type="NCBI Taxonomy" id="293958"/>
    <lineage>
        <taxon>Bacteria</taxon>
        <taxon>Pseudomonadati</taxon>
        <taxon>Pseudomonadota</taxon>
        <taxon>Alphaproteobacteria</taxon>
        <taxon>Hyphomicrobiales</taxon>
        <taxon>Rhizobiaceae</taxon>
        <taxon>Rhizobium/Agrobacterium group</taxon>
        <taxon>Rhizobium</taxon>
    </lineage>
</organism>
<protein>
    <submittedName>
        <fullName evidence="1">Uncharacterized protein</fullName>
    </submittedName>
</protein>
<dbReference type="AlphaFoldDB" id="A0A7X0MH95"/>
<name>A0A7X0MH95_9HYPH</name>
<reference evidence="1 2" key="1">
    <citation type="submission" date="2020-08" db="EMBL/GenBank/DDBJ databases">
        <title>Genomic Encyclopedia of Type Strains, Phase IV (KMG-V): Genome sequencing to study the core and pangenomes of soil and plant-associated prokaryotes.</title>
        <authorList>
            <person name="Whitman W."/>
        </authorList>
    </citation>
    <scope>NUCLEOTIDE SEQUENCE [LARGE SCALE GENOMIC DNA]</scope>
    <source>
        <strain evidence="1 2">SEMIA 4060</strain>
    </source>
</reference>
<accession>A0A7X0MH95</accession>